<comment type="pathway">
    <text evidence="1">Protein modification; protein ubiquitination.</text>
</comment>
<evidence type="ECO:0000256" key="2">
    <source>
        <dbReference type="ARBA" id="ARBA00006019"/>
    </source>
</evidence>
<dbReference type="Gene3D" id="1.10.10.10">
    <property type="entry name" value="Winged helix-like DNA-binding domain superfamily/Winged helix DNA-binding domain"/>
    <property type="match status" value="1"/>
</dbReference>
<protein>
    <recommendedName>
        <fullName evidence="6">Cullin family profile domain-containing protein</fullName>
    </recommendedName>
</protein>
<dbReference type="Pfam" id="PF26557">
    <property type="entry name" value="Cullin_AB"/>
    <property type="match status" value="1"/>
</dbReference>
<dbReference type="InterPro" id="IPR016159">
    <property type="entry name" value="Cullin_repeat-like_dom_sf"/>
</dbReference>
<dbReference type="PANTHER" id="PTHR11932">
    <property type="entry name" value="CULLIN"/>
    <property type="match status" value="1"/>
</dbReference>
<evidence type="ECO:0000256" key="1">
    <source>
        <dbReference type="ARBA" id="ARBA00004906"/>
    </source>
</evidence>
<dbReference type="AlphaFoldDB" id="A0A6B2KYE5"/>
<dbReference type="InterPro" id="IPR045093">
    <property type="entry name" value="Cullin"/>
</dbReference>
<dbReference type="PROSITE" id="PS50069">
    <property type="entry name" value="CULLIN_2"/>
    <property type="match status" value="1"/>
</dbReference>
<reference evidence="7" key="1">
    <citation type="journal article" date="2020" name="J. Eukaryot. Microbiol.">
        <title>De novo Sequencing, Assembly and Annotation of the Transcriptome for the Free-Living Testate Amoeba Arcella intermedia.</title>
        <authorList>
            <person name="Ribeiro G.M."/>
            <person name="Porfirio-Sousa A.L."/>
            <person name="Maurer-Alcala X.X."/>
            <person name="Katz L.A."/>
            <person name="Lahr D.J.G."/>
        </authorList>
    </citation>
    <scope>NUCLEOTIDE SEQUENCE</scope>
</reference>
<dbReference type="InterPro" id="IPR059120">
    <property type="entry name" value="Cullin-like_AB"/>
</dbReference>
<dbReference type="SUPFAM" id="SSF46785">
    <property type="entry name" value="Winged helix' DNA-binding domain"/>
    <property type="match status" value="1"/>
</dbReference>
<organism evidence="7">
    <name type="scientific">Arcella intermedia</name>
    <dbReference type="NCBI Taxonomy" id="1963864"/>
    <lineage>
        <taxon>Eukaryota</taxon>
        <taxon>Amoebozoa</taxon>
        <taxon>Tubulinea</taxon>
        <taxon>Elardia</taxon>
        <taxon>Arcellinida</taxon>
        <taxon>Sphaerothecina</taxon>
        <taxon>Arcellidae</taxon>
        <taxon>Arcella</taxon>
    </lineage>
</organism>
<evidence type="ECO:0000256" key="3">
    <source>
        <dbReference type="ARBA" id="ARBA00022786"/>
    </source>
</evidence>
<dbReference type="UniPathway" id="UPA00143"/>
<evidence type="ECO:0000259" key="6">
    <source>
        <dbReference type="PROSITE" id="PS50069"/>
    </source>
</evidence>
<keyword evidence="3" id="KW-0833">Ubl conjugation pathway</keyword>
<dbReference type="FunFam" id="1.20.1310.10:FF:000055">
    <property type="entry name" value="Cullin family protein"/>
    <property type="match status" value="1"/>
</dbReference>
<dbReference type="InterPro" id="IPR036317">
    <property type="entry name" value="Cullin_homology_sf"/>
</dbReference>
<dbReference type="InterPro" id="IPR036390">
    <property type="entry name" value="WH_DNA-bd_sf"/>
</dbReference>
<dbReference type="FunFam" id="1.20.1310.10:FF:000001">
    <property type="entry name" value="Cullin 3"/>
    <property type="match status" value="1"/>
</dbReference>
<dbReference type="GO" id="GO:0031625">
    <property type="term" value="F:ubiquitin protein ligase binding"/>
    <property type="evidence" value="ECO:0007669"/>
    <property type="project" value="InterPro"/>
</dbReference>
<accession>A0A6B2KYE5</accession>
<dbReference type="InterPro" id="IPR001373">
    <property type="entry name" value="Cullin_N"/>
</dbReference>
<feature type="domain" description="Cullin family profile" evidence="6">
    <location>
        <begin position="385"/>
        <end position="616"/>
    </location>
</feature>
<dbReference type="InterPro" id="IPR016158">
    <property type="entry name" value="Cullin_homology"/>
</dbReference>
<sequence length="765" mass="89640">MAQARNFNFEEQWKVLKIGMDLVVGVCQNVITDQQITFKAWQDYYNIVYTWCVRPEDRKRELYHLISTYFEEIAKVEEKKLKDKRKESLLREYLRRLNNFTSATTKIKNLFAYMHRYWIPAQHTNGDTSVKDVYELSLIKWKQCVYQPLSKRLLDALLLLVSSDRSGDTVDKTILANMTQSYLTVGIDDAKSPLEFYKREFQEPFIKDTRAYYTKESDNFLIQNSVSEYMKKAEIRLTQEEALAQQYLHPTSKEELIKCCEDVFVEKHMQFMQDEFPKMLRDDKLEDLKRFYGLLSRVPNGLQQSAASEKQYLIELATKITTEQAKSLGDRASIVNSVNLILELLKLHQKYSEIIKSCFSDHHFFRRSLDEAFIAAVNKNVGVFTMAEILNFYVDYLLKGNEKLPEDQLEERMDSTVKLFTYFDDKDLFYAAFRKALSKRLLSKKYKEDAERHFIAKLKQNCGDVYTKKLEGMFNDVKVSDERIPQFKAYCDKKGVTLEYDMQVSVLNDLYWPLSKQTEFNLPKELVPGVKIFESFYATYTDKRSLTWLYNQGTMILNHVLLDEKMRKRKIELTVSCMQACILLLYNEHKTYKYREVREILGTTDEMLKFSIIPLVFSKMRIIANLGVNGQAKQNNEDDGDGEDEPPKGISLKDDDVLQLCPLKTGGKLKIAYPPGHVAILGSEREGMVKKNMEERVIKIELALVRVMKIRGTLKQQELIAEATKQLAKFFKPDPRLMKKRIENLMERGFMRRDEDDQTVIHYQA</sequence>
<dbReference type="Gene3D" id="1.20.1310.10">
    <property type="entry name" value="Cullin Repeats"/>
    <property type="match status" value="4"/>
</dbReference>
<dbReference type="SMART" id="SM00182">
    <property type="entry name" value="CULLIN"/>
    <property type="match status" value="1"/>
</dbReference>
<dbReference type="SMART" id="SM00884">
    <property type="entry name" value="Cullin_Nedd8"/>
    <property type="match status" value="1"/>
</dbReference>
<dbReference type="Pfam" id="PF10557">
    <property type="entry name" value="Cullin_Nedd8"/>
    <property type="match status" value="1"/>
</dbReference>
<proteinExistence type="inferred from homology"/>
<dbReference type="GO" id="GO:0016567">
    <property type="term" value="P:protein ubiquitination"/>
    <property type="evidence" value="ECO:0007669"/>
    <property type="project" value="UniProtKB-UniPathway"/>
</dbReference>
<dbReference type="Pfam" id="PF00888">
    <property type="entry name" value="Cullin"/>
    <property type="match status" value="1"/>
</dbReference>
<dbReference type="InterPro" id="IPR019559">
    <property type="entry name" value="Cullin_neddylation_domain"/>
</dbReference>
<dbReference type="SUPFAM" id="SSF74788">
    <property type="entry name" value="Cullin repeat-like"/>
    <property type="match status" value="1"/>
</dbReference>
<dbReference type="InterPro" id="IPR036388">
    <property type="entry name" value="WH-like_DNA-bd_sf"/>
</dbReference>
<evidence type="ECO:0000256" key="4">
    <source>
        <dbReference type="PROSITE-ProRule" id="PRU00330"/>
    </source>
</evidence>
<evidence type="ECO:0000313" key="7">
    <source>
        <dbReference type="EMBL" id="NDV29712.1"/>
    </source>
</evidence>
<comment type="similarity">
    <text evidence="2 4 5">Belongs to the cullin family.</text>
</comment>
<dbReference type="SUPFAM" id="SSF75632">
    <property type="entry name" value="Cullin homology domain"/>
    <property type="match status" value="1"/>
</dbReference>
<dbReference type="EMBL" id="GIBP01000743">
    <property type="protein sequence ID" value="NDV29712.1"/>
    <property type="molecule type" value="Transcribed_RNA"/>
</dbReference>
<name>A0A6B2KYE5_9EUKA</name>
<dbReference type="Gene3D" id="3.30.230.130">
    <property type="entry name" value="Cullin, Chain C, Domain 2"/>
    <property type="match status" value="1"/>
</dbReference>
<evidence type="ECO:0000256" key="5">
    <source>
        <dbReference type="RuleBase" id="RU003829"/>
    </source>
</evidence>
<dbReference type="GO" id="GO:0006511">
    <property type="term" value="P:ubiquitin-dependent protein catabolic process"/>
    <property type="evidence" value="ECO:0007669"/>
    <property type="project" value="InterPro"/>
</dbReference>